<proteinExistence type="predicted"/>
<dbReference type="AlphaFoldDB" id="S9TI83"/>
<feature type="region of interest" description="Disordered" evidence="1">
    <location>
        <begin position="1"/>
        <end position="32"/>
    </location>
</feature>
<comment type="caution">
    <text evidence="2">The sequence shown here is derived from an EMBL/GenBank/DDBJ whole genome shotgun (WGS) entry which is preliminary data.</text>
</comment>
<evidence type="ECO:0000256" key="1">
    <source>
        <dbReference type="SAM" id="MobiDB-lite"/>
    </source>
</evidence>
<dbReference type="Proteomes" id="UP000015354">
    <property type="component" value="Unassembled WGS sequence"/>
</dbReference>
<sequence>MAQGHDGGPRLEAAGVLPPGALRGDQTIPRGRRRERAVAARSDEEAAVHEAAAAADELEDGGVHVDGEAEGRRRVRKVVLVRRRLHVHLGAAARLAHREEHVAAQRLQRGRERVRGRVRQAVPPRPPRAGAPRRDGETVQRVVCEVHRGLHLQQHLLVLAVLAGRAAPRRRLALLRRRVARRGMRQRALHVRVAHLAIVRVVIVVVVTAAEAVRAVELAAGRAIARGAVRPDAAPASPPPARRARGVENEVRLVVRDHEVA</sequence>
<evidence type="ECO:0000313" key="3">
    <source>
        <dbReference type="Proteomes" id="UP000015354"/>
    </source>
</evidence>
<organism evidence="2 3">
    <name type="scientific">Strigomonas culicis</name>
    <dbReference type="NCBI Taxonomy" id="28005"/>
    <lineage>
        <taxon>Eukaryota</taxon>
        <taxon>Discoba</taxon>
        <taxon>Euglenozoa</taxon>
        <taxon>Kinetoplastea</taxon>
        <taxon>Metakinetoplastina</taxon>
        <taxon>Trypanosomatida</taxon>
        <taxon>Trypanosomatidae</taxon>
        <taxon>Strigomonadinae</taxon>
        <taxon>Strigomonas</taxon>
    </lineage>
</organism>
<gene>
    <name evidence="2" type="ORF">STCU_11585</name>
</gene>
<feature type="region of interest" description="Disordered" evidence="1">
    <location>
        <begin position="109"/>
        <end position="136"/>
    </location>
</feature>
<name>S9TI83_9TRYP</name>
<evidence type="ECO:0000313" key="2">
    <source>
        <dbReference type="EMBL" id="EPY16048.1"/>
    </source>
</evidence>
<accession>S9TI83</accession>
<protein>
    <submittedName>
        <fullName evidence="2">Uncharacterized protein</fullName>
    </submittedName>
</protein>
<reference evidence="2 3" key="1">
    <citation type="journal article" date="2013" name="PLoS ONE">
        <title>Predicting the Proteins of Angomonas deanei, Strigomonas culicis and Their Respective Endosymbionts Reveals New Aspects of the Trypanosomatidae Family.</title>
        <authorList>
            <person name="Motta M.C."/>
            <person name="Martins A.C."/>
            <person name="de Souza S.S."/>
            <person name="Catta-Preta C.M."/>
            <person name="Silva R."/>
            <person name="Klein C.C."/>
            <person name="de Almeida L.G."/>
            <person name="de Lima Cunha O."/>
            <person name="Ciapina L.P."/>
            <person name="Brocchi M."/>
            <person name="Colabardini A.C."/>
            <person name="de Araujo Lima B."/>
            <person name="Machado C.R."/>
            <person name="de Almeida Soares C.M."/>
            <person name="Probst C.M."/>
            <person name="de Menezes C.B."/>
            <person name="Thompson C.E."/>
            <person name="Bartholomeu D.C."/>
            <person name="Gradia D.F."/>
            <person name="Pavoni D.P."/>
            <person name="Grisard E.C."/>
            <person name="Fantinatti-Garboggini F."/>
            <person name="Marchini F.K."/>
            <person name="Rodrigues-Luiz G.F."/>
            <person name="Wagner G."/>
            <person name="Goldman G.H."/>
            <person name="Fietto J.L."/>
            <person name="Elias M.C."/>
            <person name="Goldman M.H."/>
            <person name="Sagot M.F."/>
            <person name="Pereira M."/>
            <person name="Stoco P.H."/>
            <person name="de Mendonca-Neto R.P."/>
            <person name="Teixeira S.M."/>
            <person name="Maciel T.E."/>
            <person name="de Oliveira Mendes T.A."/>
            <person name="Urmenyi T.P."/>
            <person name="de Souza W."/>
            <person name="Schenkman S."/>
            <person name="de Vasconcelos A.T."/>
        </authorList>
    </citation>
    <scope>NUCLEOTIDE SEQUENCE [LARGE SCALE GENOMIC DNA]</scope>
</reference>
<dbReference type="EMBL" id="ATMH01011573">
    <property type="protein sequence ID" value="EPY16048.1"/>
    <property type="molecule type" value="Genomic_DNA"/>
</dbReference>
<keyword evidence="3" id="KW-1185">Reference proteome</keyword>